<proteinExistence type="inferred from homology"/>
<organism evidence="7 8">
    <name type="scientific">Deinobacterium chartae</name>
    <dbReference type="NCBI Taxonomy" id="521158"/>
    <lineage>
        <taxon>Bacteria</taxon>
        <taxon>Thermotogati</taxon>
        <taxon>Deinococcota</taxon>
        <taxon>Deinococci</taxon>
        <taxon>Deinococcales</taxon>
        <taxon>Deinococcaceae</taxon>
        <taxon>Deinobacterium</taxon>
    </lineage>
</organism>
<protein>
    <recommendedName>
        <fullName evidence="4">Phosphate-binding protein</fullName>
    </recommendedName>
</protein>
<feature type="region of interest" description="Disordered" evidence="5">
    <location>
        <begin position="29"/>
        <end position="61"/>
    </location>
</feature>
<dbReference type="PANTHER" id="PTHR42996">
    <property type="entry name" value="PHOSPHATE-BINDING PROTEIN PSTS"/>
    <property type="match status" value="1"/>
</dbReference>
<name>A0A841HVL9_9DEIO</name>
<feature type="domain" description="PBP" evidence="6">
    <location>
        <begin position="60"/>
        <end position="352"/>
    </location>
</feature>
<dbReference type="AlphaFoldDB" id="A0A841HVL9"/>
<evidence type="ECO:0000256" key="4">
    <source>
        <dbReference type="PIRNR" id="PIRNR002756"/>
    </source>
</evidence>
<accession>A0A841HVL9</accession>
<dbReference type="GO" id="GO:0042301">
    <property type="term" value="F:phosphate ion binding"/>
    <property type="evidence" value="ECO:0007669"/>
    <property type="project" value="InterPro"/>
</dbReference>
<keyword evidence="8" id="KW-1185">Reference proteome</keyword>
<dbReference type="RefSeq" id="WP_246350725.1">
    <property type="nucleotide sequence ID" value="NZ_JACHHG010000001.1"/>
</dbReference>
<keyword evidence="3 4" id="KW-0592">Phosphate transport</keyword>
<dbReference type="GO" id="GO:0035435">
    <property type="term" value="P:phosphate ion transmembrane transport"/>
    <property type="evidence" value="ECO:0007669"/>
    <property type="project" value="InterPro"/>
</dbReference>
<feature type="compositionally biased region" description="Low complexity" evidence="5">
    <location>
        <begin position="31"/>
        <end position="41"/>
    </location>
</feature>
<comment type="similarity">
    <text evidence="1 4">Belongs to the PstS family.</text>
</comment>
<dbReference type="SUPFAM" id="SSF53850">
    <property type="entry name" value="Periplasmic binding protein-like II"/>
    <property type="match status" value="1"/>
</dbReference>
<dbReference type="InterPro" id="IPR024370">
    <property type="entry name" value="PBP_domain"/>
</dbReference>
<feature type="compositionally biased region" description="Pro residues" evidence="5">
    <location>
        <begin position="42"/>
        <end position="52"/>
    </location>
</feature>
<evidence type="ECO:0000313" key="7">
    <source>
        <dbReference type="EMBL" id="MBB6096966.1"/>
    </source>
</evidence>
<comment type="caution">
    <text evidence="7">The sequence shown here is derived from an EMBL/GenBank/DDBJ whole genome shotgun (WGS) entry which is preliminary data.</text>
</comment>
<evidence type="ECO:0000259" key="6">
    <source>
        <dbReference type="Pfam" id="PF12849"/>
    </source>
</evidence>
<keyword evidence="2 4" id="KW-0813">Transport</keyword>
<dbReference type="InterPro" id="IPR050962">
    <property type="entry name" value="Phosphate-bind_PstS"/>
</dbReference>
<dbReference type="Pfam" id="PF12849">
    <property type="entry name" value="PBP_like_2"/>
    <property type="match status" value="1"/>
</dbReference>
<evidence type="ECO:0000256" key="2">
    <source>
        <dbReference type="ARBA" id="ARBA00022448"/>
    </source>
</evidence>
<dbReference type="Proteomes" id="UP000569951">
    <property type="component" value="Unassembled WGS sequence"/>
</dbReference>
<evidence type="ECO:0000256" key="3">
    <source>
        <dbReference type="ARBA" id="ARBA00022592"/>
    </source>
</evidence>
<dbReference type="Gene3D" id="3.40.190.10">
    <property type="entry name" value="Periplasmic binding protein-like II"/>
    <property type="match status" value="2"/>
</dbReference>
<gene>
    <name evidence="7" type="ORF">HNR42_000378</name>
</gene>
<dbReference type="EMBL" id="JACHHG010000001">
    <property type="protein sequence ID" value="MBB6096966.1"/>
    <property type="molecule type" value="Genomic_DNA"/>
</dbReference>
<dbReference type="InterPro" id="IPR005673">
    <property type="entry name" value="ABC_phos-bd_PstS"/>
</dbReference>
<sequence>MNRTLVWILGALAAVLIGLLVWRGMTPQGNASTPPAASEPLSPSPSPQPSPPASSESAEDGASIRLTGAGSSFSYPLYTRMFQAYHEARGVQVNYQSIGSSGGQRQLLAQTVDFAGTDAPVSEETEQEIPDGNAIVHIPTELGAIVVIYNLEGLSEPLTFDGPTLARIFLGEIQNWNDPAIAALNEGATLPDLPITVVHRSDGSGSSFVFTDYLSSVSSEWESRVGRDTAPNWPVGLGGKGNEGIAGIVSQTPGAIGYVELIYSLQNDIPNARIVNASGNAVAATLESVNAAAAGVEIPADARVSIVNTPAENGYPIATYSWMILYRDQDYSGRSREHAQALVDLAAWMISEGQQYTEPLDYARLPQNAVDRGIELLRTVNYAGEALYRENSPAASP</sequence>
<dbReference type="NCBIfam" id="TIGR00975">
    <property type="entry name" value="3a0107s03"/>
    <property type="match status" value="1"/>
</dbReference>
<evidence type="ECO:0000256" key="1">
    <source>
        <dbReference type="ARBA" id="ARBA00008725"/>
    </source>
</evidence>
<dbReference type="PIRSF" id="PIRSF002756">
    <property type="entry name" value="PstS"/>
    <property type="match status" value="1"/>
</dbReference>
<evidence type="ECO:0000256" key="5">
    <source>
        <dbReference type="SAM" id="MobiDB-lite"/>
    </source>
</evidence>
<dbReference type="PANTHER" id="PTHR42996:SF1">
    <property type="entry name" value="PHOSPHATE-BINDING PROTEIN PSTS"/>
    <property type="match status" value="1"/>
</dbReference>
<dbReference type="GO" id="GO:0043190">
    <property type="term" value="C:ATP-binding cassette (ABC) transporter complex"/>
    <property type="evidence" value="ECO:0007669"/>
    <property type="project" value="InterPro"/>
</dbReference>
<dbReference type="CDD" id="cd13565">
    <property type="entry name" value="PBP2_PstS"/>
    <property type="match status" value="1"/>
</dbReference>
<reference evidence="7 8" key="1">
    <citation type="submission" date="2020-08" db="EMBL/GenBank/DDBJ databases">
        <title>Genomic Encyclopedia of Type Strains, Phase IV (KMG-IV): sequencing the most valuable type-strain genomes for metagenomic binning, comparative biology and taxonomic classification.</title>
        <authorList>
            <person name="Goeker M."/>
        </authorList>
    </citation>
    <scope>NUCLEOTIDE SEQUENCE [LARGE SCALE GENOMIC DNA]</scope>
    <source>
        <strain evidence="7 8">DSM 21458</strain>
    </source>
</reference>
<evidence type="ECO:0000313" key="8">
    <source>
        <dbReference type="Proteomes" id="UP000569951"/>
    </source>
</evidence>